<reference evidence="1" key="1">
    <citation type="journal article" date="2023" name="Insect Mol. Biol.">
        <title>Genome sequencing provides insights into the evolution of gene families encoding plant cell wall-degrading enzymes in longhorned beetles.</title>
        <authorList>
            <person name="Shin N.R."/>
            <person name="Okamura Y."/>
            <person name="Kirsch R."/>
            <person name="Pauchet Y."/>
        </authorList>
    </citation>
    <scope>NUCLEOTIDE SEQUENCE</scope>
    <source>
        <strain evidence="1">MMC_N1</strain>
    </source>
</reference>
<evidence type="ECO:0000313" key="2">
    <source>
        <dbReference type="Proteomes" id="UP001162164"/>
    </source>
</evidence>
<proteinExistence type="predicted"/>
<dbReference type="Proteomes" id="UP001162164">
    <property type="component" value="Unassembled WGS sequence"/>
</dbReference>
<comment type="caution">
    <text evidence="1">The sequence shown here is derived from an EMBL/GenBank/DDBJ whole genome shotgun (WGS) entry which is preliminary data.</text>
</comment>
<gene>
    <name evidence="1" type="ORF">NQ317_003555</name>
</gene>
<evidence type="ECO:0000313" key="1">
    <source>
        <dbReference type="EMBL" id="KAJ8972573.1"/>
    </source>
</evidence>
<protein>
    <submittedName>
        <fullName evidence="1">Uncharacterized protein</fullName>
    </submittedName>
</protein>
<accession>A0ABQ9J3R0</accession>
<dbReference type="EMBL" id="JAPWTJ010001320">
    <property type="protein sequence ID" value="KAJ8972573.1"/>
    <property type="molecule type" value="Genomic_DNA"/>
</dbReference>
<name>A0ABQ9J3R0_9CUCU</name>
<sequence>MACAECLVIVMSHPMVWGGLRIPPSWDTAYGRVSRVSESISLKSSESEGGMLRFEKPPHDLGAIKILRRNKVIENAWLTWSFQRASVCIVGDFPLKIPFCWSRFFCMDWNSIKKPPAQVFVHVTGTTFCERVRCTKFGTVICPVGPFRIPCSGSMDGCGRSPGSSGRASSP</sequence>
<organism evidence="1 2">
    <name type="scientific">Molorchus minor</name>
    <dbReference type="NCBI Taxonomy" id="1323400"/>
    <lineage>
        <taxon>Eukaryota</taxon>
        <taxon>Metazoa</taxon>
        <taxon>Ecdysozoa</taxon>
        <taxon>Arthropoda</taxon>
        <taxon>Hexapoda</taxon>
        <taxon>Insecta</taxon>
        <taxon>Pterygota</taxon>
        <taxon>Neoptera</taxon>
        <taxon>Endopterygota</taxon>
        <taxon>Coleoptera</taxon>
        <taxon>Polyphaga</taxon>
        <taxon>Cucujiformia</taxon>
        <taxon>Chrysomeloidea</taxon>
        <taxon>Cerambycidae</taxon>
        <taxon>Lamiinae</taxon>
        <taxon>Monochamini</taxon>
        <taxon>Molorchus</taxon>
    </lineage>
</organism>
<keyword evidence="2" id="KW-1185">Reference proteome</keyword>